<dbReference type="Pfam" id="PF02870">
    <property type="entry name" value="Methyltransf_1N"/>
    <property type="match status" value="1"/>
</dbReference>
<keyword evidence="7 9" id="KW-0234">DNA repair</keyword>
<keyword evidence="13" id="KW-1185">Reference proteome</keyword>
<dbReference type="GO" id="GO:0003908">
    <property type="term" value="F:methylated-DNA-[protein]-cysteine S-methyltransferase activity"/>
    <property type="evidence" value="ECO:0007669"/>
    <property type="project" value="UniProtKB-UniRule"/>
</dbReference>
<dbReference type="CDD" id="cd06445">
    <property type="entry name" value="ATase"/>
    <property type="match status" value="1"/>
</dbReference>
<comment type="function">
    <text evidence="9">Involved in the cellular defense against the biological effects of O6-methylguanine (O6-MeG) and O4-methylthymine (O4-MeT) in DNA. Repairs the methylated nucleobase in DNA by stoichiometrically transferring the methyl group to a cysteine residue in the enzyme. This is a suicide reaction: the enzyme is irreversibly inactivated.</text>
</comment>
<dbReference type="SUPFAM" id="SSF53155">
    <property type="entry name" value="Methylated DNA-protein cysteine methyltransferase domain"/>
    <property type="match status" value="1"/>
</dbReference>
<reference evidence="13" key="1">
    <citation type="submission" date="2006-02" db="EMBL/GenBank/DDBJ databases">
        <title>Complete sequence of chromosome of Rhodoferax ferrireducens DSM 15236.</title>
        <authorList>
            <person name="Copeland A."/>
            <person name="Lucas S."/>
            <person name="Lapidus A."/>
            <person name="Barry K."/>
            <person name="Detter J.C."/>
            <person name="Glavina del Rio T."/>
            <person name="Hammon N."/>
            <person name="Israni S."/>
            <person name="Pitluck S."/>
            <person name="Brettin T."/>
            <person name="Bruce D."/>
            <person name="Han C."/>
            <person name="Tapia R."/>
            <person name="Gilna P."/>
            <person name="Kiss H."/>
            <person name="Schmutz J."/>
            <person name="Larimer F."/>
            <person name="Land M."/>
            <person name="Kyrpides N."/>
            <person name="Ivanova N."/>
            <person name="Richardson P."/>
        </authorList>
    </citation>
    <scope>NUCLEOTIDE SEQUENCE [LARGE SCALE GENOMIC DNA]</scope>
    <source>
        <strain evidence="13">ATCC BAA-621 / DSM 15236 / T118</strain>
    </source>
</reference>
<feature type="active site" description="Nucleophile; methyl group acceptor" evidence="9">
    <location>
        <position position="134"/>
    </location>
</feature>
<dbReference type="InterPro" id="IPR023546">
    <property type="entry name" value="MGMT"/>
</dbReference>
<dbReference type="eggNOG" id="COG0350">
    <property type="taxonomic scope" value="Bacteria"/>
</dbReference>
<accession>Q21U41</accession>
<dbReference type="InterPro" id="IPR036631">
    <property type="entry name" value="MGMT_N_sf"/>
</dbReference>
<comment type="similarity">
    <text evidence="2 9">Belongs to the MGMT family.</text>
</comment>
<dbReference type="PROSITE" id="PS00374">
    <property type="entry name" value="MGMT"/>
    <property type="match status" value="1"/>
</dbReference>
<dbReference type="Gene3D" id="3.30.160.70">
    <property type="entry name" value="Methylated DNA-protein cysteine methyltransferase domain"/>
    <property type="match status" value="1"/>
</dbReference>
<comment type="catalytic activity">
    <reaction evidence="8 9">
        <text>a 6-O-methyl-2'-deoxyguanosine in DNA + L-cysteinyl-[protein] = S-methyl-L-cysteinyl-[protein] + a 2'-deoxyguanosine in DNA</text>
        <dbReference type="Rhea" id="RHEA:24000"/>
        <dbReference type="Rhea" id="RHEA-COMP:10131"/>
        <dbReference type="Rhea" id="RHEA-COMP:10132"/>
        <dbReference type="Rhea" id="RHEA-COMP:11367"/>
        <dbReference type="Rhea" id="RHEA-COMP:11368"/>
        <dbReference type="ChEBI" id="CHEBI:29950"/>
        <dbReference type="ChEBI" id="CHEBI:82612"/>
        <dbReference type="ChEBI" id="CHEBI:85445"/>
        <dbReference type="ChEBI" id="CHEBI:85448"/>
        <dbReference type="EC" id="2.1.1.63"/>
    </reaction>
</comment>
<comment type="catalytic activity">
    <reaction evidence="1 9">
        <text>a 4-O-methyl-thymidine in DNA + L-cysteinyl-[protein] = a thymidine in DNA + S-methyl-L-cysteinyl-[protein]</text>
        <dbReference type="Rhea" id="RHEA:53428"/>
        <dbReference type="Rhea" id="RHEA-COMP:10131"/>
        <dbReference type="Rhea" id="RHEA-COMP:10132"/>
        <dbReference type="Rhea" id="RHEA-COMP:13555"/>
        <dbReference type="Rhea" id="RHEA-COMP:13556"/>
        <dbReference type="ChEBI" id="CHEBI:29950"/>
        <dbReference type="ChEBI" id="CHEBI:82612"/>
        <dbReference type="ChEBI" id="CHEBI:137386"/>
        <dbReference type="ChEBI" id="CHEBI:137387"/>
        <dbReference type="EC" id="2.1.1.63"/>
    </reaction>
</comment>
<dbReference type="NCBIfam" id="TIGR00589">
    <property type="entry name" value="ogt"/>
    <property type="match status" value="1"/>
</dbReference>
<dbReference type="InterPro" id="IPR001497">
    <property type="entry name" value="MethylDNA_cys_MeTrfase_AS"/>
</dbReference>
<dbReference type="RefSeq" id="WP_011465278.1">
    <property type="nucleotide sequence ID" value="NC_007908.1"/>
</dbReference>
<dbReference type="InterPro" id="IPR008332">
    <property type="entry name" value="MethylG_MeTrfase_N"/>
</dbReference>
<organism evidence="12 13">
    <name type="scientific">Albidiferax ferrireducens (strain ATCC BAA-621 / DSM 15236 / T118)</name>
    <name type="common">Rhodoferax ferrireducens</name>
    <dbReference type="NCBI Taxonomy" id="338969"/>
    <lineage>
        <taxon>Bacteria</taxon>
        <taxon>Pseudomonadati</taxon>
        <taxon>Pseudomonadota</taxon>
        <taxon>Betaproteobacteria</taxon>
        <taxon>Burkholderiales</taxon>
        <taxon>Comamonadaceae</taxon>
        <taxon>Rhodoferax</taxon>
    </lineage>
</organism>
<dbReference type="InterPro" id="IPR036388">
    <property type="entry name" value="WH-like_DNA-bd_sf"/>
</dbReference>
<dbReference type="EMBL" id="CP000267">
    <property type="protein sequence ID" value="ABD70712.1"/>
    <property type="molecule type" value="Genomic_DNA"/>
</dbReference>
<comment type="miscellaneous">
    <text evidence="9">This enzyme catalyzes only one turnover and therefore is not strictly catalytic. According to one definition, an enzyme is a biocatalyst that acts repeatedly and over many reaction cycles.</text>
</comment>
<keyword evidence="3 9" id="KW-0963">Cytoplasm</keyword>
<evidence type="ECO:0000259" key="11">
    <source>
        <dbReference type="Pfam" id="PF02870"/>
    </source>
</evidence>
<dbReference type="InterPro" id="IPR036217">
    <property type="entry name" value="MethylDNA_cys_MeTrfase_DNAb"/>
</dbReference>
<evidence type="ECO:0000313" key="12">
    <source>
        <dbReference type="EMBL" id="ABD70712.1"/>
    </source>
</evidence>
<dbReference type="Pfam" id="PF01035">
    <property type="entry name" value="DNA_binding_1"/>
    <property type="match status" value="1"/>
</dbReference>
<feature type="domain" description="Methylated-DNA-[protein]-cysteine S-methyltransferase DNA binding" evidence="10">
    <location>
        <begin position="83"/>
        <end position="163"/>
    </location>
</feature>
<dbReference type="STRING" id="338969.Rfer_3001"/>
<evidence type="ECO:0000256" key="5">
    <source>
        <dbReference type="ARBA" id="ARBA00022679"/>
    </source>
</evidence>
<dbReference type="Proteomes" id="UP000008332">
    <property type="component" value="Chromosome"/>
</dbReference>
<feature type="domain" description="Methylguanine DNA methyltransferase ribonuclease-like" evidence="11">
    <location>
        <begin position="10"/>
        <end position="78"/>
    </location>
</feature>
<name>Q21U41_ALBFT</name>
<dbReference type="GO" id="GO:0032259">
    <property type="term" value="P:methylation"/>
    <property type="evidence" value="ECO:0007669"/>
    <property type="project" value="UniProtKB-KW"/>
</dbReference>
<dbReference type="FunFam" id="1.10.10.10:FF:000214">
    <property type="entry name" value="Methylated-DNA--protein-cysteine methyltransferase"/>
    <property type="match status" value="1"/>
</dbReference>
<dbReference type="HAMAP" id="MF_00772">
    <property type="entry name" value="OGT"/>
    <property type="match status" value="1"/>
</dbReference>
<dbReference type="GO" id="GO:0005737">
    <property type="term" value="C:cytoplasm"/>
    <property type="evidence" value="ECO:0007669"/>
    <property type="project" value="UniProtKB-SubCell"/>
</dbReference>
<dbReference type="AlphaFoldDB" id="Q21U41"/>
<dbReference type="KEGG" id="rfr:Rfer_3001"/>
<evidence type="ECO:0000256" key="8">
    <source>
        <dbReference type="ARBA" id="ARBA00049348"/>
    </source>
</evidence>
<evidence type="ECO:0000256" key="7">
    <source>
        <dbReference type="ARBA" id="ARBA00023204"/>
    </source>
</evidence>
<dbReference type="EC" id="2.1.1.63" evidence="9"/>
<dbReference type="PANTHER" id="PTHR10815:SF5">
    <property type="entry name" value="METHYLATED-DNA--PROTEIN-CYSTEINE METHYLTRANSFERASE"/>
    <property type="match status" value="1"/>
</dbReference>
<dbReference type="HOGENOM" id="CLU_000445_52_2_4"/>
<evidence type="ECO:0000313" key="13">
    <source>
        <dbReference type="Proteomes" id="UP000008332"/>
    </source>
</evidence>
<dbReference type="InterPro" id="IPR014048">
    <property type="entry name" value="MethylDNA_cys_MeTrfase_DNA-bd"/>
</dbReference>
<evidence type="ECO:0000259" key="10">
    <source>
        <dbReference type="Pfam" id="PF01035"/>
    </source>
</evidence>
<proteinExistence type="inferred from homology"/>
<dbReference type="Gene3D" id="1.10.10.10">
    <property type="entry name" value="Winged helix-like DNA-binding domain superfamily/Winged helix DNA-binding domain"/>
    <property type="match status" value="1"/>
</dbReference>
<dbReference type="GO" id="GO:0006307">
    <property type="term" value="P:DNA alkylation repair"/>
    <property type="evidence" value="ECO:0007669"/>
    <property type="project" value="UniProtKB-UniRule"/>
</dbReference>
<evidence type="ECO:0000256" key="4">
    <source>
        <dbReference type="ARBA" id="ARBA00022603"/>
    </source>
</evidence>
<comment type="subcellular location">
    <subcellularLocation>
        <location evidence="9">Cytoplasm</location>
    </subcellularLocation>
</comment>
<dbReference type="OrthoDB" id="9802228at2"/>
<keyword evidence="5 9" id="KW-0808">Transferase</keyword>
<evidence type="ECO:0000256" key="2">
    <source>
        <dbReference type="ARBA" id="ARBA00008711"/>
    </source>
</evidence>
<evidence type="ECO:0000256" key="3">
    <source>
        <dbReference type="ARBA" id="ARBA00022490"/>
    </source>
</evidence>
<sequence>MKFAPSTVQASYDSPLGRIILAAAHDRLTGVWFDGQSHQPDTARWPVDRDLPVLQQAKTQLSAYFAGRRQAFELALDLSAGTDFQQSVWRALLQIPFGATLSYGALSASIGKPAAVRAVAGAVARNPLSIIVPCHRVLGAGASLTGYAGGLPRKTALLQLEGASFKPEPNQPQEATP</sequence>
<gene>
    <name evidence="12" type="ordered locus">Rfer_3001</name>
</gene>
<keyword evidence="6 9" id="KW-0227">DNA damage</keyword>
<dbReference type="PANTHER" id="PTHR10815">
    <property type="entry name" value="METHYLATED-DNA--PROTEIN-CYSTEINE METHYLTRANSFERASE"/>
    <property type="match status" value="1"/>
</dbReference>
<dbReference type="SUPFAM" id="SSF46767">
    <property type="entry name" value="Methylated DNA-protein cysteine methyltransferase, C-terminal domain"/>
    <property type="match status" value="1"/>
</dbReference>
<evidence type="ECO:0000256" key="6">
    <source>
        <dbReference type="ARBA" id="ARBA00022763"/>
    </source>
</evidence>
<protein>
    <recommendedName>
        <fullName evidence="9">Methylated-DNA--protein-cysteine methyltransferase</fullName>
        <ecNumber evidence="9">2.1.1.63</ecNumber>
    </recommendedName>
    <alternativeName>
        <fullName evidence="9">6-O-methylguanine-DNA methyltransferase</fullName>
        <shortName evidence="9">MGMT</shortName>
    </alternativeName>
    <alternativeName>
        <fullName evidence="9">O-6-methylguanine-DNA-alkyltransferase</fullName>
    </alternativeName>
</protein>
<keyword evidence="4 9" id="KW-0489">Methyltransferase</keyword>
<evidence type="ECO:0000256" key="1">
    <source>
        <dbReference type="ARBA" id="ARBA00001286"/>
    </source>
</evidence>
<evidence type="ECO:0000256" key="9">
    <source>
        <dbReference type="HAMAP-Rule" id="MF_00772"/>
    </source>
</evidence>